<protein>
    <submittedName>
        <fullName evidence="2">Uncharacterized protein</fullName>
    </submittedName>
</protein>
<keyword evidence="3" id="KW-1185">Reference proteome</keyword>
<gene>
    <name evidence="2" type="ORF">GCM10012282_40330</name>
</gene>
<name>A0A917L0U4_9ACTN</name>
<comment type="caution">
    <text evidence="2">The sequence shown here is derived from an EMBL/GenBank/DDBJ whole genome shotgun (WGS) entry which is preliminary data.</text>
</comment>
<dbReference type="Proteomes" id="UP000625682">
    <property type="component" value="Unassembled WGS sequence"/>
</dbReference>
<organism evidence="2 3">
    <name type="scientific">Streptomyces lacrimifluminis</name>
    <dbReference type="NCBI Taxonomy" id="1500077"/>
    <lineage>
        <taxon>Bacteria</taxon>
        <taxon>Bacillati</taxon>
        <taxon>Actinomycetota</taxon>
        <taxon>Actinomycetes</taxon>
        <taxon>Kitasatosporales</taxon>
        <taxon>Streptomycetaceae</taxon>
        <taxon>Streptomyces</taxon>
    </lineage>
</organism>
<reference evidence="2" key="1">
    <citation type="journal article" date="2014" name="Int. J. Syst. Evol. Microbiol.">
        <title>Complete genome sequence of Corynebacterium casei LMG S-19264T (=DSM 44701T), isolated from a smear-ripened cheese.</title>
        <authorList>
            <consortium name="US DOE Joint Genome Institute (JGI-PGF)"/>
            <person name="Walter F."/>
            <person name="Albersmeier A."/>
            <person name="Kalinowski J."/>
            <person name="Ruckert C."/>
        </authorList>
    </citation>
    <scope>NUCLEOTIDE SEQUENCE</scope>
    <source>
        <strain evidence="2">CGMCC 4.7272</strain>
    </source>
</reference>
<accession>A0A917L0U4</accession>
<dbReference type="EMBL" id="BMMU01000012">
    <property type="protein sequence ID" value="GGJ39597.1"/>
    <property type="molecule type" value="Genomic_DNA"/>
</dbReference>
<evidence type="ECO:0000313" key="2">
    <source>
        <dbReference type="EMBL" id="GGJ39597.1"/>
    </source>
</evidence>
<evidence type="ECO:0000256" key="1">
    <source>
        <dbReference type="SAM" id="MobiDB-lite"/>
    </source>
</evidence>
<evidence type="ECO:0000313" key="3">
    <source>
        <dbReference type="Proteomes" id="UP000625682"/>
    </source>
</evidence>
<dbReference type="AlphaFoldDB" id="A0A917L0U4"/>
<reference evidence="2" key="2">
    <citation type="submission" date="2020-09" db="EMBL/GenBank/DDBJ databases">
        <authorList>
            <person name="Sun Q."/>
            <person name="Zhou Y."/>
        </authorList>
    </citation>
    <scope>NUCLEOTIDE SEQUENCE</scope>
    <source>
        <strain evidence="2">CGMCC 4.7272</strain>
    </source>
</reference>
<feature type="region of interest" description="Disordered" evidence="1">
    <location>
        <begin position="75"/>
        <end position="94"/>
    </location>
</feature>
<sequence length="94" mass="10398">MKMNRVEMGLAVGAGYVLGRTKKLKLVFAVGAVIAAKRMQLSPQAVADLLSGQLRDNPQFKEIVDRLREDLRDLGKADRTEEVGNRPAFKEDGE</sequence>
<proteinExistence type="predicted"/>